<evidence type="ECO:0000259" key="9">
    <source>
        <dbReference type="Pfam" id="PF13231"/>
    </source>
</evidence>
<dbReference type="PANTHER" id="PTHR33908:SF11">
    <property type="entry name" value="MEMBRANE PROTEIN"/>
    <property type="match status" value="1"/>
</dbReference>
<evidence type="ECO:0000256" key="5">
    <source>
        <dbReference type="ARBA" id="ARBA00022692"/>
    </source>
</evidence>
<comment type="caution">
    <text evidence="10">The sequence shown here is derived from an EMBL/GenBank/DDBJ whole genome shotgun (WGS) entry which is preliminary data.</text>
</comment>
<feature type="transmembrane region" description="Helical" evidence="8">
    <location>
        <begin position="207"/>
        <end position="227"/>
    </location>
</feature>
<dbReference type="Proteomes" id="UP000253782">
    <property type="component" value="Unassembled WGS sequence"/>
</dbReference>
<keyword evidence="11" id="KW-1185">Reference proteome</keyword>
<evidence type="ECO:0000256" key="7">
    <source>
        <dbReference type="ARBA" id="ARBA00023136"/>
    </source>
</evidence>
<keyword evidence="5 8" id="KW-0812">Transmembrane</keyword>
<feature type="transmembrane region" description="Helical" evidence="8">
    <location>
        <begin position="405"/>
        <end position="423"/>
    </location>
</feature>
<keyword evidence="3" id="KW-0328">Glycosyltransferase</keyword>
<keyword evidence="4" id="KW-0808">Transferase</keyword>
<feature type="transmembrane region" description="Helical" evidence="8">
    <location>
        <begin position="375"/>
        <end position="393"/>
    </location>
</feature>
<dbReference type="AlphaFoldDB" id="A0A369UK66"/>
<feature type="transmembrane region" description="Helical" evidence="8">
    <location>
        <begin position="345"/>
        <end position="363"/>
    </location>
</feature>
<dbReference type="Pfam" id="PF13231">
    <property type="entry name" value="PMT_2"/>
    <property type="match status" value="1"/>
</dbReference>
<sequence>MNALDRLRAGLSSSPWLAIWLLLPLLGILPPVPVDETRYLSIAWEMRQSAELIALHLNGFPYFDKPPLLFWLLNLSWSLFGASLWTSRAMVVLFGAGCIRLLTLIERRLAGVEAQQAGWLLLGCVYFLLFCGAVMFDIVLCFFVLLAFLAVIQWVQGGDWRALVLLFVASGLGMLTKGPVLLLHLAGPMLLARWWAPVASKPGWQRIGAMLAITLLSGLPVLFWALAEVRHLGASDAHELLVTQTAGRVLDSFAHNRAFWWYLMWLPLIVLPWPLVLRWKHVRGAASESLHSSAGRFGFCAVVPALIGFSFVSGKQLHYLLPLFPGAALLLGAMSRAEPSLLSPLRLLGLMVLIAGWLAWTILRPEGMHQNLSMPWGMIALALCMLGLAVLLLRQVRGGTEQRAALVSLLLTMALLPVMRIQLADGADVRELAQQVVALRQQGVPLARVGDEPGLLTFFARLPEPLPTAGDPRQWAQQHPQGFLLMWSAHTAPPPDLQGRVWVAKGWVGLRPATAWLPRAVSTR</sequence>
<feature type="domain" description="Glycosyltransferase RgtA/B/C/D-like" evidence="9">
    <location>
        <begin position="64"/>
        <end position="224"/>
    </location>
</feature>
<reference evidence="10 11" key="1">
    <citation type="submission" date="2018-07" db="EMBL/GenBank/DDBJ databases">
        <title>Dyella tabacisoli L4-6T, whole genome shotgun sequence.</title>
        <authorList>
            <person name="Zhou X.-K."/>
            <person name="Li W.-J."/>
            <person name="Duan Y.-Q."/>
        </authorList>
    </citation>
    <scope>NUCLEOTIDE SEQUENCE [LARGE SCALE GENOMIC DNA]</scope>
    <source>
        <strain evidence="10 11">L4-6</strain>
    </source>
</reference>
<dbReference type="EMBL" id="QQAH01000011">
    <property type="protein sequence ID" value="RDD81152.1"/>
    <property type="molecule type" value="Genomic_DNA"/>
</dbReference>
<evidence type="ECO:0000256" key="2">
    <source>
        <dbReference type="ARBA" id="ARBA00022475"/>
    </source>
</evidence>
<dbReference type="PANTHER" id="PTHR33908">
    <property type="entry name" value="MANNOSYLTRANSFERASE YKCB-RELATED"/>
    <property type="match status" value="1"/>
</dbReference>
<proteinExistence type="predicted"/>
<feature type="transmembrane region" description="Helical" evidence="8">
    <location>
        <begin position="317"/>
        <end position="333"/>
    </location>
</feature>
<feature type="transmembrane region" description="Helical" evidence="8">
    <location>
        <begin position="68"/>
        <end position="99"/>
    </location>
</feature>
<feature type="transmembrane region" description="Helical" evidence="8">
    <location>
        <begin position="259"/>
        <end position="277"/>
    </location>
</feature>
<keyword evidence="6 8" id="KW-1133">Transmembrane helix</keyword>
<feature type="transmembrane region" description="Helical" evidence="8">
    <location>
        <begin position="119"/>
        <end position="152"/>
    </location>
</feature>
<dbReference type="RefSeq" id="WP_114845864.1">
    <property type="nucleotide sequence ID" value="NZ_JBHSPE010000020.1"/>
</dbReference>
<keyword evidence="7 8" id="KW-0472">Membrane</keyword>
<organism evidence="10 11">
    <name type="scientific">Dyella tabacisoli</name>
    <dbReference type="NCBI Taxonomy" id="2282381"/>
    <lineage>
        <taxon>Bacteria</taxon>
        <taxon>Pseudomonadati</taxon>
        <taxon>Pseudomonadota</taxon>
        <taxon>Gammaproteobacteria</taxon>
        <taxon>Lysobacterales</taxon>
        <taxon>Rhodanobacteraceae</taxon>
        <taxon>Dyella</taxon>
    </lineage>
</organism>
<feature type="transmembrane region" description="Helical" evidence="8">
    <location>
        <begin position="164"/>
        <end position="186"/>
    </location>
</feature>
<dbReference type="OrthoDB" id="9775035at2"/>
<comment type="subcellular location">
    <subcellularLocation>
        <location evidence="1">Cell membrane</location>
        <topology evidence="1">Multi-pass membrane protein</topology>
    </subcellularLocation>
</comment>
<dbReference type="InterPro" id="IPR038731">
    <property type="entry name" value="RgtA/B/C-like"/>
</dbReference>
<gene>
    <name evidence="10" type="ORF">DVJ77_12555</name>
</gene>
<evidence type="ECO:0000256" key="3">
    <source>
        <dbReference type="ARBA" id="ARBA00022676"/>
    </source>
</evidence>
<protein>
    <recommendedName>
        <fullName evidence="9">Glycosyltransferase RgtA/B/C/D-like domain-containing protein</fullName>
    </recommendedName>
</protein>
<dbReference type="GO" id="GO:0009103">
    <property type="term" value="P:lipopolysaccharide biosynthetic process"/>
    <property type="evidence" value="ECO:0007669"/>
    <property type="project" value="UniProtKB-ARBA"/>
</dbReference>
<accession>A0A369UK66</accession>
<evidence type="ECO:0000256" key="4">
    <source>
        <dbReference type="ARBA" id="ARBA00022679"/>
    </source>
</evidence>
<evidence type="ECO:0000256" key="6">
    <source>
        <dbReference type="ARBA" id="ARBA00022989"/>
    </source>
</evidence>
<feature type="transmembrane region" description="Helical" evidence="8">
    <location>
        <begin position="289"/>
        <end position="311"/>
    </location>
</feature>
<evidence type="ECO:0000256" key="1">
    <source>
        <dbReference type="ARBA" id="ARBA00004651"/>
    </source>
</evidence>
<dbReference type="InterPro" id="IPR050297">
    <property type="entry name" value="LipidA_mod_glycosyltrf_83"/>
</dbReference>
<name>A0A369UK66_9GAMM</name>
<dbReference type="GO" id="GO:0005886">
    <property type="term" value="C:plasma membrane"/>
    <property type="evidence" value="ECO:0007669"/>
    <property type="project" value="UniProtKB-SubCell"/>
</dbReference>
<keyword evidence="2" id="KW-1003">Cell membrane</keyword>
<evidence type="ECO:0000313" key="11">
    <source>
        <dbReference type="Proteomes" id="UP000253782"/>
    </source>
</evidence>
<dbReference type="GO" id="GO:0016763">
    <property type="term" value="F:pentosyltransferase activity"/>
    <property type="evidence" value="ECO:0007669"/>
    <property type="project" value="TreeGrafter"/>
</dbReference>
<evidence type="ECO:0000256" key="8">
    <source>
        <dbReference type="SAM" id="Phobius"/>
    </source>
</evidence>
<evidence type="ECO:0000313" key="10">
    <source>
        <dbReference type="EMBL" id="RDD81152.1"/>
    </source>
</evidence>